<evidence type="ECO:0000256" key="10">
    <source>
        <dbReference type="ARBA" id="ARBA00022723"/>
    </source>
</evidence>
<evidence type="ECO:0000259" key="16">
    <source>
        <dbReference type="Pfam" id="PF08450"/>
    </source>
</evidence>
<dbReference type="InterPro" id="IPR008367">
    <property type="entry name" value="Regucalcin"/>
</dbReference>
<feature type="binding site" evidence="15">
    <location>
        <position position="108"/>
    </location>
    <ligand>
        <name>substrate</name>
    </ligand>
</feature>
<evidence type="ECO:0000256" key="2">
    <source>
        <dbReference type="ARBA" id="ARBA00001913"/>
    </source>
</evidence>
<dbReference type="GO" id="GO:0030234">
    <property type="term" value="F:enzyme regulator activity"/>
    <property type="evidence" value="ECO:0007669"/>
    <property type="project" value="InterPro"/>
</dbReference>
<keyword evidence="15" id="KW-0862">Zinc</keyword>
<evidence type="ECO:0000256" key="9">
    <source>
        <dbReference type="ARBA" id="ARBA00022490"/>
    </source>
</evidence>
<feature type="binding site" evidence="15">
    <location>
        <position position="160"/>
    </location>
    <ligand>
        <name>a divalent metal cation</name>
        <dbReference type="ChEBI" id="CHEBI:60240"/>
    </ligand>
</feature>
<feature type="binding site" evidence="15">
    <location>
        <position position="24"/>
    </location>
    <ligand>
        <name>a divalent metal cation</name>
        <dbReference type="ChEBI" id="CHEBI:60240"/>
    </ligand>
</feature>
<dbReference type="SUPFAM" id="SSF63829">
    <property type="entry name" value="Calcium-dependent phosphotriesterase"/>
    <property type="match status" value="1"/>
</dbReference>
<dbReference type="GO" id="GO:0004341">
    <property type="term" value="F:gluconolactonase activity"/>
    <property type="evidence" value="ECO:0007669"/>
    <property type="project" value="UniProtKB-EC"/>
</dbReference>
<dbReference type="Pfam" id="PF08450">
    <property type="entry name" value="SGL"/>
    <property type="match status" value="1"/>
</dbReference>
<evidence type="ECO:0000256" key="8">
    <source>
        <dbReference type="ARBA" id="ARBA00016808"/>
    </source>
</evidence>
<evidence type="ECO:0000256" key="12">
    <source>
        <dbReference type="ARBA" id="ARBA00022837"/>
    </source>
</evidence>
<comment type="cofactor">
    <cofactor evidence="3">
        <name>Mn(2+)</name>
        <dbReference type="ChEBI" id="CHEBI:29035"/>
    </cofactor>
</comment>
<dbReference type="EMBL" id="FM201301">
    <property type="protein sequence ID" value="CAR31337.1"/>
    <property type="molecule type" value="mRNA"/>
</dbReference>
<protein>
    <recommendedName>
        <fullName evidence="8">Regucalcin</fullName>
        <ecNumber evidence="7">3.1.1.17</ecNumber>
    </recommendedName>
    <alternativeName>
        <fullName evidence="13">Gluconolactonase</fullName>
    </alternativeName>
</protein>
<comment type="cofactor">
    <cofactor evidence="2">
        <name>Ca(2+)</name>
        <dbReference type="ChEBI" id="CHEBI:29108"/>
    </cofactor>
</comment>
<sequence length="306" mass="32841">MEKSGLNPSPTVELLYDGKAEIGEGPFFEPETNQLLWVDIYKCTINFLNLATIENRSMQLPEKVGFVIPVEGSSNLLAGIGTKLCLVNRETGDIVEELACVDGDKPNRFNDAKCDANGRLWAGTMALAAGPSGLSKNEGTLYSFVAGKVTPCVPGVTISNGLGWSLDNSKMYYIDSIPQKVYSFDYNFADGTIANQKTFVDYVSDDSSGFPDGMCTDIEGRLWVASFGGGCVTCWDSKTGDKLARLDIPGAKNITSCCFGGPDHSWLFVTCGSAHVEDLSKEPNAGGIFVVKDSGTKGLPANRFKC</sequence>
<evidence type="ECO:0000256" key="1">
    <source>
        <dbReference type="ARBA" id="ARBA00001589"/>
    </source>
</evidence>
<dbReference type="AlphaFoldDB" id="C7BUE1"/>
<dbReference type="PRINTS" id="PR01790">
    <property type="entry name" value="SMP30FAMILY"/>
</dbReference>
<dbReference type="SMR" id="C7BUE1"/>
<evidence type="ECO:0000256" key="11">
    <source>
        <dbReference type="ARBA" id="ARBA00022801"/>
    </source>
</evidence>
<dbReference type="GO" id="GO:0005509">
    <property type="term" value="F:calcium ion binding"/>
    <property type="evidence" value="ECO:0007669"/>
    <property type="project" value="InterPro"/>
</dbReference>
<dbReference type="Gene3D" id="2.120.10.30">
    <property type="entry name" value="TolB, C-terminal domain"/>
    <property type="match status" value="1"/>
</dbReference>
<reference evidence="17" key="1">
    <citation type="submission" date="2008-07" db="EMBL/GenBank/DDBJ databases">
        <title>Luciferase a light source for the silica-based optical waveguide (spicules) in sponges: evidence by functional and molecular biological studies in the demosponge Suberites domuncula.</title>
        <authorList>
            <person name="Mueller W.E.G."/>
            <person name="Kasueske M."/>
            <person name="Schroeder H.C."/>
            <person name="Krasko A."/>
            <person name="Wiens M."/>
        </authorList>
    </citation>
    <scope>NUCLEOTIDE SEQUENCE</scope>
    <source>
        <strain evidence="17">Sd002_005d</strain>
    </source>
</reference>
<name>C7BUE1_SUBDO</name>
<evidence type="ECO:0000256" key="13">
    <source>
        <dbReference type="ARBA" id="ARBA00032464"/>
    </source>
</evidence>
<evidence type="ECO:0000256" key="4">
    <source>
        <dbReference type="ARBA" id="ARBA00001946"/>
    </source>
</evidence>
<keyword evidence="12" id="KW-0106">Calcium</keyword>
<evidence type="ECO:0000256" key="7">
    <source>
        <dbReference type="ARBA" id="ARBA00013227"/>
    </source>
</evidence>
<evidence type="ECO:0000256" key="6">
    <source>
        <dbReference type="ARBA" id="ARBA00008853"/>
    </source>
</evidence>
<feature type="domain" description="SMP-30/Gluconolactonase/LRE-like region" evidence="16">
    <location>
        <begin position="22"/>
        <end position="271"/>
    </location>
</feature>
<comment type="cofactor">
    <cofactor evidence="4">
        <name>Mg(2+)</name>
        <dbReference type="ChEBI" id="CHEBI:18420"/>
    </cofactor>
</comment>
<dbReference type="GO" id="GO:0019853">
    <property type="term" value="P:L-ascorbic acid biosynthetic process"/>
    <property type="evidence" value="ECO:0007669"/>
    <property type="project" value="TreeGrafter"/>
</dbReference>
<evidence type="ECO:0000256" key="14">
    <source>
        <dbReference type="PIRSR" id="PIRSR605511-1"/>
    </source>
</evidence>
<comment type="similarity">
    <text evidence="6">Belongs to the SMP-30/CGR1 family.</text>
</comment>
<comment type="subcellular location">
    <subcellularLocation>
        <location evidence="5">Cytoplasm</location>
    </subcellularLocation>
</comment>
<accession>C7BUE1</accession>
<organism evidence="17">
    <name type="scientific">Suberites domuncula</name>
    <name type="common">Sponge</name>
    <dbReference type="NCBI Taxonomy" id="55567"/>
    <lineage>
        <taxon>Eukaryota</taxon>
        <taxon>Metazoa</taxon>
        <taxon>Porifera</taxon>
        <taxon>Demospongiae</taxon>
        <taxon>Heteroscleromorpha</taxon>
        <taxon>Suberitida</taxon>
        <taxon>Suberitidae</taxon>
        <taxon>Suberites</taxon>
    </lineage>
</organism>
<keyword evidence="9" id="KW-0963">Cytoplasm</keyword>
<dbReference type="InterPro" id="IPR013658">
    <property type="entry name" value="SGL"/>
</dbReference>
<keyword evidence="11" id="KW-0378">Hydrolase</keyword>
<dbReference type="InterPro" id="IPR011042">
    <property type="entry name" value="6-blade_b-propeller_TolB-like"/>
</dbReference>
<dbReference type="GO" id="GO:0005737">
    <property type="term" value="C:cytoplasm"/>
    <property type="evidence" value="ECO:0007669"/>
    <property type="project" value="UniProtKB-SubCell"/>
</dbReference>
<dbReference type="PANTHER" id="PTHR10907">
    <property type="entry name" value="REGUCALCIN"/>
    <property type="match status" value="1"/>
</dbReference>
<feature type="active site" description="Proton donor/acceptor" evidence="14">
    <location>
        <position position="212"/>
    </location>
</feature>
<proteinExistence type="evidence at transcript level"/>
<dbReference type="PRINTS" id="PR01791">
    <property type="entry name" value="REGUCALCIN"/>
</dbReference>
<feature type="binding site" evidence="15">
    <location>
        <position position="212"/>
    </location>
    <ligand>
        <name>a divalent metal cation</name>
        <dbReference type="ChEBI" id="CHEBI:60240"/>
    </ligand>
</feature>
<comment type="catalytic activity">
    <reaction evidence="1">
        <text>D-glucono-1,5-lactone + H2O = D-gluconate + H(+)</text>
        <dbReference type="Rhea" id="RHEA:10440"/>
        <dbReference type="ChEBI" id="CHEBI:15377"/>
        <dbReference type="ChEBI" id="CHEBI:15378"/>
        <dbReference type="ChEBI" id="CHEBI:16217"/>
        <dbReference type="ChEBI" id="CHEBI:18391"/>
        <dbReference type="EC" id="3.1.1.17"/>
    </reaction>
</comment>
<evidence type="ECO:0000313" key="17">
    <source>
        <dbReference type="EMBL" id="CAR31337.1"/>
    </source>
</evidence>
<gene>
    <name evidence="17" type="primary">lre</name>
</gene>
<comment type="cofactor">
    <cofactor evidence="15">
        <name>Zn(2+)</name>
        <dbReference type="ChEBI" id="CHEBI:29105"/>
    </cofactor>
    <text evidence="15">Binds 1 divalent metal cation per subunit.</text>
</comment>
<evidence type="ECO:0000256" key="5">
    <source>
        <dbReference type="ARBA" id="ARBA00004496"/>
    </source>
</evidence>
<dbReference type="EC" id="3.1.1.17" evidence="7"/>
<keyword evidence="10 15" id="KW-0479">Metal-binding</keyword>
<evidence type="ECO:0000256" key="15">
    <source>
        <dbReference type="PIRSR" id="PIRSR605511-2"/>
    </source>
</evidence>
<dbReference type="PANTHER" id="PTHR10907:SF47">
    <property type="entry name" value="REGUCALCIN"/>
    <property type="match status" value="1"/>
</dbReference>
<dbReference type="InterPro" id="IPR005511">
    <property type="entry name" value="SMP-30"/>
</dbReference>
<feature type="binding site" evidence="15">
    <location>
        <position position="110"/>
    </location>
    <ligand>
        <name>substrate</name>
    </ligand>
</feature>
<evidence type="ECO:0000256" key="3">
    <source>
        <dbReference type="ARBA" id="ARBA00001936"/>
    </source>
</evidence>